<proteinExistence type="predicted"/>
<dbReference type="PROSITE" id="PS50112">
    <property type="entry name" value="PAS"/>
    <property type="match status" value="1"/>
</dbReference>
<dbReference type="Gene3D" id="3.30.450.20">
    <property type="entry name" value="PAS domain"/>
    <property type="match status" value="3"/>
</dbReference>
<dbReference type="EMBL" id="CP036282">
    <property type="protein sequence ID" value="QDL53460.1"/>
    <property type="molecule type" value="Genomic_DNA"/>
</dbReference>
<dbReference type="InterPro" id="IPR001610">
    <property type="entry name" value="PAC"/>
</dbReference>
<dbReference type="PROSITE" id="PS50887">
    <property type="entry name" value="GGDEF"/>
    <property type="match status" value="1"/>
</dbReference>
<gene>
    <name evidence="4" type="ORF">EXZ61_04300</name>
</gene>
<dbReference type="InterPro" id="IPR043128">
    <property type="entry name" value="Rev_trsase/Diguanyl_cyclase"/>
</dbReference>
<dbReference type="InterPro" id="IPR029787">
    <property type="entry name" value="Nucleotide_cyclase"/>
</dbReference>
<feature type="domain" description="PAS" evidence="1">
    <location>
        <begin position="257"/>
        <end position="303"/>
    </location>
</feature>
<feature type="domain" description="PAC" evidence="2">
    <location>
        <begin position="330"/>
        <end position="382"/>
    </location>
</feature>
<dbReference type="Pfam" id="PF00990">
    <property type="entry name" value="GGDEF"/>
    <property type="match status" value="1"/>
</dbReference>
<dbReference type="AlphaFoldDB" id="A0A515ELB7"/>
<accession>A0A515ELB7</accession>
<dbReference type="PANTHER" id="PTHR46663">
    <property type="entry name" value="DIGUANYLATE CYCLASE DGCT-RELATED"/>
    <property type="match status" value="1"/>
</dbReference>
<dbReference type="FunFam" id="3.30.70.270:FF:000001">
    <property type="entry name" value="Diguanylate cyclase domain protein"/>
    <property type="match status" value="1"/>
</dbReference>
<dbReference type="PROSITE" id="PS50113">
    <property type="entry name" value="PAC"/>
    <property type="match status" value="2"/>
</dbReference>
<dbReference type="PANTHER" id="PTHR46663:SF3">
    <property type="entry name" value="SLL0267 PROTEIN"/>
    <property type="match status" value="1"/>
</dbReference>
<dbReference type="CDD" id="cd00130">
    <property type="entry name" value="PAS"/>
    <property type="match status" value="3"/>
</dbReference>
<dbReference type="InterPro" id="IPR000700">
    <property type="entry name" value="PAS-assoc_C"/>
</dbReference>
<dbReference type="GO" id="GO:0006355">
    <property type="term" value="P:regulation of DNA-templated transcription"/>
    <property type="evidence" value="ECO:0007669"/>
    <property type="project" value="InterPro"/>
</dbReference>
<dbReference type="SMART" id="SM00267">
    <property type="entry name" value="GGDEF"/>
    <property type="match status" value="1"/>
</dbReference>
<evidence type="ECO:0000313" key="4">
    <source>
        <dbReference type="EMBL" id="QDL53460.1"/>
    </source>
</evidence>
<sequence length="550" mass="61107">MIETLDLLPNPVIVTNGDGIVQEVNAAMLTWVGGQAAHWRNQSMNALLPVASRVFLQTHVWPLLLREGHVNEIRLQIKNTDGKAVSAFTNCKKSPTAQGDLFYWVFFVAAERSRFEDALLQARRRAEDVLKDLTQQERFIRTVTDALPSLIGYWDRDLRCRFANKTYQDWFAKSQEQMQGIHIRDLLGDTIYTLNAPMIEAALNGEACEFEREIQRPDGTKANTLANYIPDTDAQGRVNGFFALVSNVTKIREGEQASRLIASVFNNINEGLMITDAQGAILMVNAAFTHITGIDMAEAVARSSSILKSGRHDDTFYEDMWRAARDAGKWQGEVWSQRQDGSVFLMALSISAMRDERGQISRYVSVFSDATARWNKDQVVERMALHDSLTQLPNRNLLMERLGQLTSIASRSPRNIALLFLDLDGFKAVNDTWGHDAGDRVLTTVAGRLLAKLRLTDTVARLGGDEFIVLLDEANLMENVALIGQQLIDSINQPIDIGGTVAHVGTSMGIALYPHNGLTPQELLKAADDAMYAAKAAGKNTLRFAIPTKA</sequence>
<feature type="domain" description="GGDEF" evidence="3">
    <location>
        <begin position="414"/>
        <end position="547"/>
    </location>
</feature>
<dbReference type="InterPro" id="IPR052163">
    <property type="entry name" value="DGC-Regulatory_Protein"/>
</dbReference>
<evidence type="ECO:0000313" key="5">
    <source>
        <dbReference type="Proteomes" id="UP000317365"/>
    </source>
</evidence>
<feature type="domain" description="PAC" evidence="2">
    <location>
        <begin position="208"/>
        <end position="260"/>
    </location>
</feature>
<dbReference type="InterPro" id="IPR000160">
    <property type="entry name" value="GGDEF_dom"/>
</dbReference>
<dbReference type="InterPro" id="IPR013656">
    <property type="entry name" value="PAS_4"/>
</dbReference>
<dbReference type="NCBIfam" id="TIGR00229">
    <property type="entry name" value="sensory_box"/>
    <property type="match status" value="2"/>
</dbReference>
<dbReference type="GO" id="GO:0003824">
    <property type="term" value="F:catalytic activity"/>
    <property type="evidence" value="ECO:0007669"/>
    <property type="project" value="UniProtKB-ARBA"/>
</dbReference>
<evidence type="ECO:0000259" key="1">
    <source>
        <dbReference type="PROSITE" id="PS50112"/>
    </source>
</evidence>
<dbReference type="SUPFAM" id="SSF55073">
    <property type="entry name" value="Nucleotide cyclase"/>
    <property type="match status" value="1"/>
</dbReference>
<dbReference type="Pfam" id="PF08448">
    <property type="entry name" value="PAS_4"/>
    <property type="match status" value="1"/>
</dbReference>
<dbReference type="SMART" id="SM00091">
    <property type="entry name" value="PAS"/>
    <property type="match status" value="3"/>
</dbReference>
<dbReference type="InterPro" id="IPR035965">
    <property type="entry name" value="PAS-like_dom_sf"/>
</dbReference>
<dbReference type="Proteomes" id="UP000317365">
    <property type="component" value="Chromosome"/>
</dbReference>
<keyword evidence="5" id="KW-1185">Reference proteome</keyword>
<dbReference type="SUPFAM" id="SSF55785">
    <property type="entry name" value="PYP-like sensor domain (PAS domain)"/>
    <property type="match status" value="3"/>
</dbReference>
<dbReference type="CDD" id="cd01949">
    <property type="entry name" value="GGDEF"/>
    <property type="match status" value="1"/>
</dbReference>
<dbReference type="Pfam" id="PF00989">
    <property type="entry name" value="PAS"/>
    <property type="match status" value="2"/>
</dbReference>
<evidence type="ECO:0000259" key="2">
    <source>
        <dbReference type="PROSITE" id="PS50113"/>
    </source>
</evidence>
<protein>
    <submittedName>
        <fullName evidence="4">Sensor domain-containing diguanylate cyclase</fullName>
    </submittedName>
</protein>
<dbReference type="NCBIfam" id="TIGR00254">
    <property type="entry name" value="GGDEF"/>
    <property type="match status" value="1"/>
</dbReference>
<dbReference type="SMART" id="SM00086">
    <property type="entry name" value="PAC"/>
    <property type="match status" value="2"/>
</dbReference>
<reference evidence="5" key="2">
    <citation type="journal article" date="2020" name="Int. J. Syst. Evol. Microbiol.">
        <title>Genomic insights into a novel species Rhodoferax aquaticus sp. nov., isolated from freshwater.</title>
        <authorList>
            <person name="Li T."/>
            <person name="Zhuo Y."/>
            <person name="Jin C.Z."/>
            <person name="Wu X."/>
            <person name="Ko S.R."/>
            <person name="Jin F.J."/>
            <person name="Ahn C.Y."/>
            <person name="Oh H.M."/>
            <person name="Lee H.G."/>
            <person name="Jin L."/>
        </authorList>
    </citation>
    <scope>NUCLEOTIDE SEQUENCE [LARGE SCALE GENOMIC DNA]</scope>
    <source>
        <strain evidence="5">Gr-4</strain>
    </source>
</reference>
<dbReference type="InterPro" id="IPR013767">
    <property type="entry name" value="PAS_fold"/>
</dbReference>
<dbReference type="KEGG" id="rhg:EXZ61_04300"/>
<organism evidence="4 5">
    <name type="scientific">Rhodoferax aquaticus</name>
    <dbReference type="NCBI Taxonomy" id="2527691"/>
    <lineage>
        <taxon>Bacteria</taxon>
        <taxon>Pseudomonadati</taxon>
        <taxon>Pseudomonadota</taxon>
        <taxon>Betaproteobacteria</taxon>
        <taxon>Burkholderiales</taxon>
        <taxon>Comamonadaceae</taxon>
        <taxon>Rhodoferax</taxon>
    </lineage>
</organism>
<name>A0A515ELB7_9BURK</name>
<evidence type="ECO:0000259" key="3">
    <source>
        <dbReference type="PROSITE" id="PS50887"/>
    </source>
</evidence>
<dbReference type="RefSeq" id="WP_142809366.1">
    <property type="nucleotide sequence ID" value="NZ_CP036282.1"/>
</dbReference>
<dbReference type="InterPro" id="IPR000014">
    <property type="entry name" value="PAS"/>
</dbReference>
<dbReference type="Gene3D" id="3.30.70.270">
    <property type="match status" value="1"/>
</dbReference>
<reference evidence="5" key="1">
    <citation type="submission" date="2019-02" db="EMBL/GenBank/DDBJ databases">
        <title>Complete genome sequence of Rhodoferax sp. Gr-4.</title>
        <authorList>
            <person name="Jin L."/>
        </authorList>
    </citation>
    <scope>NUCLEOTIDE SEQUENCE [LARGE SCALE GENOMIC DNA]</scope>
    <source>
        <strain evidence="5">Gr-4</strain>
    </source>
</reference>